<reference evidence="2" key="1">
    <citation type="journal article" date="2019" name="Int. J. Syst. Evol. Microbiol.">
        <title>The Global Catalogue of Microorganisms (GCM) 10K type strain sequencing project: providing services to taxonomists for standard genome sequencing and annotation.</title>
        <authorList>
            <consortium name="The Broad Institute Genomics Platform"/>
            <consortium name="The Broad Institute Genome Sequencing Center for Infectious Disease"/>
            <person name="Wu L."/>
            <person name="Ma J."/>
        </authorList>
    </citation>
    <scope>NUCLEOTIDE SEQUENCE [LARGE SCALE GENOMIC DNA]</scope>
    <source>
        <strain evidence="2">JCM 16578</strain>
    </source>
</reference>
<gene>
    <name evidence="1" type="ORF">GCM10022207_91770</name>
</gene>
<comment type="caution">
    <text evidence="1">The sequence shown here is derived from an EMBL/GenBank/DDBJ whole genome shotgun (WGS) entry which is preliminary data.</text>
</comment>
<name>A0ABP7LSN2_9ACTN</name>
<dbReference type="Proteomes" id="UP001501563">
    <property type="component" value="Unassembled WGS sequence"/>
</dbReference>
<proteinExistence type="predicted"/>
<dbReference type="EMBL" id="BAAAZA010000072">
    <property type="protein sequence ID" value="GAA3907868.1"/>
    <property type="molecule type" value="Genomic_DNA"/>
</dbReference>
<sequence>MACCDASGHDRTRARRKDYLREIERLAHRVGVEASWEGWVCLPADREDATPLQASVNALARALRTCHFPGDGCMEEDRTLTRLVGAAVFGPLVMPAGVEEGHGEACACLGVAPRSEGWALWNTWGEGGLEVTLVVSAVETTVGLLENWSRGRAVDPALPLPSRIAVVRRGWIGPMTLAPRAARWAALCGRPLS</sequence>
<evidence type="ECO:0000313" key="2">
    <source>
        <dbReference type="Proteomes" id="UP001501563"/>
    </source>
</evidence>
<organism evidence="1 2">
    <name type="scientific">Streptomyces lannensis</name>
    <dbReference type="NCBI Taxonomy" id="766498"/>
    <lineage>
        <taxon>Bacteria</taxon>
        <taxon>Bacillati</taxon>
        <taxon>Actinomycetota</taxon>
        <taxon>Actinomycetes</taxon>
        <taxon>Kitasatosporales</taxon>
        <taxon>Streptomycetaceae</taxon>
        <taxon>Streptomyces</taxon>
    </lineage>
</organism>
<accession>A0ABP7LSN2</accession>
<protein>
    <submittedName>
        <fullName evidence="1">Uncharacterized protein</fullName>
    </submittedName>
</protein>
<keyword evidence="2" id="KW-1185">Reference proteome</keyword>
<evidence type="ECO:0000313" key="1">
    <source>
        <dbReference type="EMBL" id="GAA3907868.1"/>
    </source>
</evidence>